<evidence type="ECO:0000313" key="2">
    <source>
        <dbReference type="Proteomes" id="UP000184300"/>
    </source>
</evidence>
<dbReference type="PANTHER" id="PTHR36167:SF4">
    <property type="entry name" value="FUNGAL N-TERMINAL DOMAIN-CONTAINING PROTEIN"/>
    <property type="match status" value="1"/>
</dbReference>
<sequence length="358" mass="40454">MSGLEAAAVAASILQIAEIGIKLSINLYNFYHKVKSADQSLRALSSDIALTCNVLQQLGSTLKQDDEAKLCSPQALSTAKDVLDECKRVFQQIDDAIRESNVASGMSRLERAVRKVAFVLKGPELDVLHGNLGSLKATMVLMLNVVMYAGQIRSRSEATALKDQQGRIKDLMLDQRENEIRIRYLEIAQARSEMEDGTITATRADSVVDNASIFTAPVHSPKAEMREYYRLIKTILSDIDACKVHFERHRYRRIRDGVWMLHMEENDTFDASLVQSLKPNFPDLIPGGNRHMPELDLSGEIARQAREVVRAMSHAEILPRRRLRRPKIKIKKDQKDPLGAEMKSLVMEWTTLDNEELR</sequence>
<dbReference type="OrthoDB" id="5431013at2759"/>
<proteinExistence type="predicted"/>
<accession>A0A1L9VRW6</accession>
<dbReference type="STRING" id="1160497.A0A1L9VRW6"/>
<dbReference type="Proteomes" id="UP000184300">
    <property type="component" value="Unassembled WGS sequence"/>
</dbReference>
<keyword evidence="2" id="KW-1185">Reference proteome</keyword>
<reference evidence="2" key="1">
    <citation type="journal article" date="2017" name="Genome Biol.">
        <title>Comparative genomics reveals high biological diversity and specific adaptations in the industrially and medically important fungal genus Aspergillus.</title>
        <authorList>
            <person name="de Vries R.P."/>
            <person name="Riley R."/>
            <person name="Wiebenga A."/>
            <person name="Aguilar-Osorio G."/>
            <person name="Amillis S."/>
            <person name="Uchima C.A."/>
            <person name="Anderluh G."/>
            <person name="Asadollahi M."/>
            <person name="Askin M."/>
            <person name="Barry K."/>
            <person name="Battaglia E."/>
            <person name="Bayram O."/>
            <person name="Benocci T."/>
            <person name="Braus-Stromeyer S.A."/>
            <person name="Caldana C."/>
            <person name="Canovas D."/>
            <person name="Cerqueira G.C."/>
            <person name="Chen F."/>
            <person name="Chen W."/>
            <person name="Choi C."/>
            <person name="Clum A."/>
            <person name="Dos Santos R.A."/>
            <person name="Damasio A.R."/>
            <person name="Diallinas G."/>
            <person name="Emri T."/>
            <person name="Fekete E."/>
            <person name="Flipphi M."/>
            <person name="Freyberg S."/>
            <person name="Gallo A."/>
            <person name="Gournas C."/>
            <person name="Habgood R."/>
            <person name="Hainaut M."/>
            <person name="Harispe M.L."/>
            <person name="Henrissat B."/>
            <person name="Hilden K.S."/>
            <person name="Hope R."/>
            <person name="Hossain A."/>
            <person name="Karabika E."/>
            <person name="Karaffa L."/>
            <person name="Karanyi Z."/>
            <person name="Krasevec N."/>
            <person name="Kuo A."/>
            <person name="Kusch H."/>
            <person name="LaButti K."/>
            <person name="Lagendijk E.L."/>
            <person name="Lapidus A."/>
            <person name="Levasseur A."/>
            <person name="Lindquist E."/>
            <person name="Lipzen A."/>
            <person name="Logrieco A.F."/>
            <person name="MacCabe A."/>
            <person name="Maekelae M.R."/>
            <person name="Malavazi I."/>
            <person name="Melin P."/>
            <person name="Meyer V."/>
            <person name="Mielnichuk N."/>
            <person name="Miskei M."/>
            <person name="Molnar A.P."/>
            <person name="Mule G."/>
            <person name="Ngan C.Y."/>
            <person name="Orejas M."/>
            <person name="Orosz E."/>
            <person name="Ouedraogo J.P."/>
            <person name="Overkamp K.M."/>
            <person name="Park H.-S."/>
            <person name="Perrone G."/>
            <person name="Piumi F."/>
            <person name="Punt P.J."/>
            <person name="Ram A.F."/>
            <person name="Ramon A."/>
            <person name="Rauscher S."/>
            <person name="Record E."/>
            <person name="Riano-Pachon D.M."/>
            <person name="Robert V."/>
            <person name="Roehrig J."/>
            <person name="Ruller R."/>
            <person name="Salamov A."/>
            <person name="Salih N.S."/>
            <person name="Samson R.A."/>
            <person name="Sandor E."/>
            <person name="Sanguinetti M."/>
            <person name="Schuetze T."/>
            <person name="Sepcic K."/>
            <person name="Shelest E."/>
            <person name="Sherlock G."/>
            <person name="Sophianopoulou V."/>
            <person name="Squina F.M."/>
            <person name="Sun H."/>
            <person name="Susca A."/>
            <person name="Todd R.B."/>
            <person name="Tsang A."/>
            <person name="Unkles S.E."/>
            <person name="van de Wiele N."/>
            <person name="van Rossen-Uffink D."/>
            <person name="Oliveira J.V."/>
            <person name="Vesth T.C."/>
            <person name="Visser J."/>
            <person name="Yu J.-H."/>
            <person name="Zhou M."/>
            <person name="Andersen M.R."/>
            <person name="Archer D.B."/>
            <person name="Baker S.E."/>
            <person name="Benoit I."/>
            <person name="Brakhage A.A."/>
            <person name="Braus G.H."/>
            <person name="Fischer R."/>
            <person name="Frisvad J.C."/>
            <person name="Goldman G.H."/>
            <person name="Houbraken J."/>
            <person name="Oakley B."/>
            <person name="Pocsi I."/>
            <person name="Scazzocchio C."/>
            <person name="Seiboth B."/>
            <person name="vanKuyk P.A."/>
            <person name="Wortman J."/>
            <person name="Dyer P.S."/>
            <person name="Grigoriev I.V."/>
        </authorList>
    </citation>
    <scope>NUCLEOTIDE SEQUENCE [LARGE SCALE GENOMIC DNA]</scope>
    <source>
        <strain evidence="2">CBS 516.65</strain>
    </source>
</reference>
<dbReference type="InterPro" id="IPR039327">
    <property type="entry name" value="CON7-like"/>
</dbReference>
<dbReference type="RefSeq" id="XP_022403325.1">
    <property type="nucleotide sequence ID" value="XM_022543330.1"/>
</dbReference>
<dbReference type="PANTHER" id="PTHR36167">
    <property type="entry name" value="C2H2 FINGER DOMAIN TRANSCRIPTION FACTOR (EUROFUNG)-RELATED"/>
    <property type="match status" value="1"/>
</dbReference>
<dbReference type="EMBL" id="KV878892">
    <property type="protein sequence ID" value="OJJ86636.1"/>
    <property type="molecule type" value="Genomic_DNA"/>
</dbReference>
<gene>
    <name evidence="1" type="ORF">ASPGLDRAFT_23807</name>
</gene>
<organism evidence="1 2">
    <name type="scientific">Aspergillus glaucus CBS 516.65</name>
    <dbReference type="NCBI Taxonomy" id="1160497"/>
    <lineage>
        <taxon>Eukaryota</taxon>
        <taxon>Fungi</taxon>
        <taxon>Dikarya</taxon>
        <taxon>Ascomycota</taxon>
        <taxon>Pezizomycotina</taxon>
        <taxon>Eurotiomycetes</taxon>
        <taxon>Eurotiomycetidae</taxon>
        <taxon>Eurotiales</taxon>
        <taxon>Aspergillaceae</taxon>
        <taxon>Aspergillus</taxon>
        <taxon>Aspergillus subgen. Aspergillus</taxon>
    </lineage>
</organism>
<dbReference type="VEuPathDB" id="FungiDB:ASPGLDRAFT_23807"/>
<dbReference type="AlphaFoldDB" id="A0A1L9VRW6"/>
<protein>
    <recommendedName>
        <fullName evidence="3">Fungal N-terminal domain-containing protein</fullName>
    </recommendedName>
</protein>
<evidence type="ECO:0008006" key="3">
    <source>
        <dbReference type="Google" id="ProtNLM"/>
    </source>
</evidence>
<dbReference type="GeneID" id="34459591"/>
<dbReference type="GO" id="GO:0006355">
    <property type="term" value="P:regulation of DNA-templated transcription"/>
    <property type="evidence" value="ECO:0007669"/>
    <property type="project" value="InterPro"/>
</dbReference>
<evidence type="ECO:0000313" key="1">
    <source>
        <dbReference type="EMBL" id="OJJ86636.1"/>
    </source>
</evidence>
<name>A0A1L9VRW6_ASPGL</name>